<dbReference type="GeneID" id="36329312"/>
<reference evidence="1 2" key="1">
    <citation type="submission" date="2017-04" db="EMBL/GenBank/DDBJ databases">
        <title>Genome Sequence of the Model Brown-Rot Fungus Postia placenta SB12.</title>
        <authorList>
            <consortium name="DOE Joint Genome Institute"/>
            <person name="Gaskell J."/>
            <person name="Kersten P."/>
            <person name="Larrondo L.F."/>
            <person name="Canessa P."/>
            <person name="Martinez D."/>
            <person name="Hibbett D."/>
            <person name="Schmoll M."/>
            <person name="Kubicek C.P."/>
            <person name="Martinez A.T."/>
            <person name="Yadav J."/>
            <person name="Master E."/>
            <person name="Magnuson J.K."/>
            <person name="James T."/>
            <person name="Yaver D."/>
            <person name="Berka R."/>
            <person name="Labutti K."/>
            <person name="Lipzen A."/>
            <person name="Aerts A."/>
            <person name="Barry K."/>
            <person name="Henrissat B."/>
            <person name="Blanchette R."/>
            <person name="Grigoriev I."/>
            <person name="Cullen D."/>
        </authorList>
    </citation>
    <scope>NUCLEOTIDE SEQUENCE [LARGE SCALE GENOMIC DNA]</scope>
    <source>
        <strain evidence="1 2">MAD-698-R-SB12</strain>
    </source>
</reference>
<organism evidence="1 2">
    <name type="scientific">Postia placenta MAD-698-R-SB12</name>
    <dbReference type="NCBI Taxonomy" id="670580"/>
    <lineage>
        <taxon>Eukaryota</taxon>
        <taxon>Fungi</taxon>
        <taxon>Dikarya</taxon>
        <taxon>Basidiomycota</taxon>
        <taxon>Agaricomycotina</taxon>
        <taxon>Agaricomycetes</taxon>
        <taxon>Polyporales</taxon>
        <taxon>Adustoporiaceae</taxon>
        <taxon>Rhodonia</taxon>
    </lineage>
</organism>
<dbReference type="OrthoDB" id="190201at2759"/>
<dbReference type="InterPro" id="IPR029058">
    <property type="entry name" value="AB_hydrolase_fold"/>
</dbReference>
<sequence length="97" mass="11201">YGPSFFTIHVHDSLKTWSVMSNLHKINVLMLVTNGGYDETQDVAVTPLFELITRVRWYALPKSAHMAHWEERVRYMQVVGGFLKGDVVDRPKLSVRL</sequence>
<dbReference type="RefSeq" id="XP_024342597.1">
    <property type="nucleotide sequence ID" value="XM_024484363.1"/>
</dbReference>
<dbReference type="EMBL" id="KZ110592">
    <property type="protein sequence ID" value="OSX65803.1"/>
    <property type="molecule type" value="Genomic_DNA"/>
</dbReference>
<evidence type="ECO:0000313" key="1">
    <source>
        <dbReference type="EMBL" id="OSX65803.1"/>
    </source>
</evidence>
<keyword evidence="2" id="KW-1185">Reference proteome</keyword>
<dbReference type="SUPFAM" id="SSF53474">
    <property type="entry name" value="alpha/beta-Hydrolases"/>
    <property type="match status" value="1"/>
</dbReference>
<protein>
    <submittedName>
        <fullName evidence="1">Uncharacterized protein</fullName>
    </submittedName>
</protein>
<dbReference type="AlphaFoldDB" id="A0A1X6NBP4"/>
<accession>A0A1X6NBP4</accession>
<dbReference type="Proteomes" id="UP000194127">
    <property type="component" value="Unassembled WGS sequence"/>
</dbReference>
<name>A0A1X6NBP4_9APHY</name>
<feature type="non-terminal residue" evidence="1">
    <location>
        <position position="1"/>
    </location>
</feature>
<proteinExistence type="predicted"/>
<dbReference type="Gene3D" id="3.40.50.1820">
    <property type="entry name" value="alpha/beta hydrolase"/>
    <property type="match status" value="1"/>
</dbReference>
<gene>
    <name evidence="1" type="ORF">POSPLADRAFT_1133554</name>
</gene>
<evidence type="ECO:0000313" key="2">
    <source>
        <dbReference type="Proteomes" id="UP000194127"/>
    </source>
</evidence>